<dbReference type="GO" id="GO:0001671">
    <property type="term" value="F:ATPase activator activity"/>
    <property type="evidence" value="ECO:0007669"/>
    <property type="project" value="InterPro"/>
</dbReference>
<evidence type="ECO:0000256" key="3">
    <source>
        <dbReference type="ARBA" id="ARBA00022525"/>
    </source>
</evidence>
<dbReference type="STRING" id="52904.ENSSMAP00000012952"/>
<sequence>MAERYTDTTLQHTTGHLMFLIPVVLVLVAAILLHPLQSESPLQTSSVDIFLGQMEKVKAQFPHQHVELWKRSRIHLQRHLQTAQPTAPVSLILTAGLRAERTLHCLARDLASAFSFALNASVLHIDGASKTSQDSDQVKLDIDGKLQGAFEGDKPVAVIHRFEELPPGSTLIFYRYCDHENAAYKGTFLIFTVLLEEEEEIPANIRLSAVEEMVDDHLKKKFLSHGHPVSFDRMDLNKYSGLWSRISHLILPVAAEDRIEHEGCPGVGQQNPQVEPGCDATGITIQQQQMPAALSQECTVSLEPLAHIHSDPFRLPSRRGPVRSTTMYKLCALIAVCCAFCPRGSAAPRSAGADRSAQGAGDAEQVDRLQEEVDGQESILSKLLGDYDKVKALSEGSDCRCKCVVRPLSRSACRRIEEGSATAQDFFTVETITSGPECKCACIAPPSAVNPCEGEFRLKTLREAGRENVKLSTILELLEGSFYGMDLLKLHSITNKLLDRMDHIEKAVSLNKSTVRVKPEERRHTEAHVTESPPSFPPPHWHQDKKGLAEVSVAATHQSPEGNYEEKFIGESMPFPRTDGSAQLIDVKPLLTPKNPADKEASQVSKTGPNGMIIRGMTFYKSEPDLMVADDGEPGENLFEYHGFSGDGPINLFIEENLLQHRVPRPRTRAGPRTFRPRTTAPLPSSKATSQSAKPKETDTSETHSESVSTKESTSHHSTDAKNDTSMSRSVTPGPTTTTRKTRTADTAPETTQTVTAGITKWSIPLEDEPAGTPPSVTVKETTVTTMNTNRPSEITATQEIHRAFTARKTPATVTETSTLELKEQMQALPGSTASNPTTEASTIRPASTDSITTHAAQTVSPTHPTEASSTATTMQATTTTLEQKTESTFSSGSTLPPTIQRRTTLSSSLPFTTPMTTSSSASALVKRKFKISWEEEEGEAKKQELDEPMQRQEESTSAKPGDCKDTLATISDPVTHNTYGRNEGAWMKDPKSDNGKIYVTNFYYGNNLLEFRNMEVFKQGRFTNSYKLPYNWIGTGHVVYDGAFYYNRAFSRDIIKYDLRHRHVASWTMLHDALFEESSSPWEWRSHSDIDFAVDESGLWIIYPAMDDEGFLQEVIVLSRLNPSDLSMQRETTWRTGFRRNRYGNCFIVCGVLYAVDSKNRREANLEYAFDTHTNTQMIPRMPFINNYTYTTQIDYNPKEGVLYAWDNGHQVTYNIKFAYVDP</sequence>
<dbReference type="SMART" id="SM00284">
    <property type="entry name" value="OLF"/>
    <property type="match status" value="1"/>
</dbReference>
<dbReference type="InterPro" id="IPR050605">
    <property type="entry name" value="Olfactomedin-like_domain"/>
</dbReference>
<evidence type="ECO:0000256" key="5">
    <source>
        <dbReference type="ARBA" id="ARBA00022989"/>
    </source>
</evidence>
<evidence type="ECO:0000313" key="11">
    <source>
        <dbReference type="EMBL" id="AWP11019.1"/>
    </source>
</evidence>
<dbReference type="Gene3D" id="3.40.50.12190">
    <property type="match status" value="1"/>
</dbReference>
<feature type="region of interest" description="Disordered" evidence="8">
    <location>
        <begin position="938"/>
        <end position="966"/>
    </location>
</feature>
<feature type="region of interest" description="Disordered" evidence="8">
    <location>
        <begin position="349"/>
        <end position="371"/>
    </location>
</feature>
<dbReference type="InterPro" id="IPR003112">
    <property type="entry name" value="Olfac-like_dom"/>
</dbReference>
<feature type="compositionally biased region" description="Polar residues" evidence="8">
    <location>
        <begin position="682"/>
        <end position="693"/>
    </location>
</feature>
<feature type="region of interest" description="Disordered" evidence="8">
    <location>
        <begin position="663"/>
        <end position="778"/>
    </location>
</feature>
<gene>
    <name evidence="11" type="ORF">SMAX5B_022242</name>
</gene>
<organism evidence="11 12">
    <name type="scientific">Scophthalmus maximus</name>
    <name type="common">Turbot</name>
    <name type="synonym">Psetta maxima</name>
    <dbReference type="NCBI Taxonomy" id="52904"/>
    <lineage>
        <taxon>Eukaryota</taxon>
        <taxon>Metazoa</taxon>
        <taxon>Chordata</taxon>
        <taxon>Craniata</taxon>
        <taxon>Vertebrata</taxon>
        <taxon>Euteleostomi</taxon>
        <taxon>Actinopterygii</taxon>
        <taxon>Neopterygii</taxon>
        <taxon>Teleostei</taxon>
        <taxon>Neoteleostei</taxon>
        <taxon>Acanthomorphata</taxon>
        <taxon>Carangaria</taxon>
        <taxon>Pleuronectiformes</taxon>
        <taxon>Pleuronectoidei</taxon>
        <taxon>Scophthalmidae</taxon>
        <taxon>Scophthalmus</taxon>
    </lineage>
</organism>
<feature type="compositionally biased region" description="Low complexity" evidence="8">
    <location>
        <begin position="732"/>
        <end position="749"/>
    </location>
</feature>
<feature type="compositionally biased region" description="Polar residues" evidence="8">
    <location>
        <begin position="830"/>
        <end position="864"/>
    </location>
</feature>
<feature type="compositionally biased region" description="Basic and acidic residues" evidence="8">
    <location>
        <begin position="713"/>
        <end position="723"/>
    </location>
</feature>
<feature type="domain" description="Olfactomedin-like" evidence="10">
    <location>
        <begin position="963"/>
        <end position="1221"/>
    </location>
</feature>
<comment type="caution">
    <text evidence="7">Lacks conserved residue(s) required for the propagation of feature annotation.</text>
</comment>
<feature type="compositionally biased region" description="Polar residues" evidence="8">
    <location>
        <begin position="890"/>
        <end position="900"/>
    </location>
</feature>
<dbReference type="GO" id="GO:0007165">
    <property type="term" value="P:signal transduction"/>
    <property type="evidence" value="ECO:0007669"/>
    <property type="project" value="TreeGrafter"/>
</dbReference>
<keyword evidence="4 9" id="KW-0812">Transmembrane</keyword>
<dbReference type="PANTHER" id="PTHR23192">
    <property type="entry name" value="OLFACTOMEDIN-RELATED"/>
    <property type="match status" value="1"/>
</dbReference>
<feature type="region of interest" description="Disordered" evidence="8">
    <location>
        <begin position="515"/>
        <end position="545"/>
    </location>
</feature>
<dbReference type="PROSITE" id="PS51132">
    <property type="entry name" value="OLF"/>
    <property type="match status" value="1"/>
</dbReference>
<evidence type="ECO:0000256" key="1">
    <source>
        <dbReference type="ARBA" id="ARBA00004370"/>
    </source>
</evidence>
<feature type="compositionally biased region" description="Basic and acidic residues" evidence="8">
    <location>
        <begin position="517"/>
        <end position="529"/>
    </location>
</feature>
<dbReference type="InterPro" id="IPR046753">
    <property type="entry name" value="TOIP1/2_C"/>
</dbReference>
<evidence type="ECO:0000256" key="9">
    <source>
        <dbReference type="SAM" id="Phobius"/>
    </source>
</evidence>
<dbReference type="Proteomes" id="UP000246464">
    <property type="component" value="Chromosome 12"/>
</dbReference>
<accession>A0A2U9C5V5</accession>
<dbReference type="Pfam" id="PF02191">
    <property type="entry name" value="OLF"/>
    <property type="match status" value="1"/>
</dbReference>
<keyword evidence="3" id="KW-0964">Secreted</keyword>
<dbReference type="InterPro" id="IPR038599">
    <property type="entry name" value="LAP1C-like_C_sf"/>
</dbReference>
<keyword evidence="12" id="KW-1185">Reference proteome</keyword>
<comment type="subcellular location">
    <subcellularLocation>
        <location evidence="1">Membrane</location>
    </subcellularLocation>
    <subcellularLocation>
        <location evidence="2">Secreted</location>
    </subcellularLocation>
</comment>
<feature type="region of interest" description="Disordered" evidence="8">
    <location>
        <begin position="828"/>
        <end position="900"/>
    </location>
</feature>
<feature type="compositionally biased region" description="Low complexity" evidence="8">
    <location>
        <begin position="866"/>
        <end position="889"/>
    </location>
</feature>
<protein>
    <submittedName>
        <fullName evidence="11">Putative olfactomedin-like protein 2B</fullName>
    </submittedName>
</protein>
<evidence type="ECO:0000256" key="6">
    <source>
        <dbReference type="ARBA" id="ARBA00023136"/>
    </source>
</evidence>
<feature type="transmembrane region" description="Helical" evidence="9">
    <location>
        <begin position="17"/>
        <end position="36"/>
    </location>
</feature>
<feature type="compositionally biased region" description="Basic and acidic residues" evidence="8">
    <location>
        <begin position="694"/>
        <end position="705"/>
    </location>
</feature>
<evidence type="ECO:0000256" key="8">
    <source>
        <dbReference type="SAM" id="MobiDB-lite"/>
    </source>
</evidence>
<evidence type="ECO:0000256" key="7">
    <source>
        <dbReference type="PROSITE-ProRule" id="PRU00446"/>
    </source>
</evidence>
<dbReference type="PANTHER" id="PTHR23192:SF37">
    <property type="entry name" value="OLFACTOMEDIN-LIKE PROTEIN 2B"/>
    <property type="match status" value="1"/>
</dbReference>
<evidence type="ECO:0000256" key="2">
    <source>
        <dbReference type="ARBA" id="ARBA00004613"/>
    </source>
</evidence>
<proteinExistence type="predicted"/>
<name>A0A2U9C5V5_SCOMX</name>
<keyword evidence="6 9" id="KW-0472">Membrane</keyword>
<dbReference type="GO" id="GO:0016020">
    <property type="term" value="C:membrane"/>
    <property type="evidence" value="ECO:0007669"/>
    <property type="project" value="UniProtKB-SubCell"/>
</dbReference>
<feature type="compositionally biased region" description="Basic and acidic residues" evidence="8">
    <location>
        <begin position="940"/>
        <end position="966"/>
    </location>
</feature>
<evidence type="ECO:0000313" key="12">
    <source>
        <dbReference type="Proteomes" id="UP000246464"/>
    </source>
</evidence>
<keyword evidence="5 9" id="KW-1133">Transmembrane helix</keyword>
<evidence type="ECO:0000256" key="4">
    <source>
        <dbReference type="ARBA" id="ARBA00022692"/>
    </source>
</evidence>
<evidence type="ECO:0000259" key="10">
    <source>
        <dbReference type="PROSITE" id="PS51132"/>
    </source>
</evidence>
<dbReference type="AlphaFoldDB" id="A0A2U9C5V5"/>
<dbReference type="Pfam" id="PF05609">
    <property type="entry name" value="LAP1_C"/>
    <property type="match status" value="1"/>
</dbReference>
<dbReference type="EMBL" id="CP026254">
    <property type="protein sequence ID" value="AWP11019.1"/>
    <property type="molecule type" value="Genomic_DNA"/>
</dbReference>
<reference evidence="11 12" key="1">
    <citation type="submission" date="2017-12" db="EMBL/GenBank/DDBJ databases">
        <title>Integrating genomic resources of turbot (Scophthalmus maximus) in depth evaluation of genetic and physical mapping variation across individuals.</title>
        <authorList>
            <person name="Martinez P."/>
        </authorList>
    </citation>
    <scope>NUCLEOTIDE SEQUENCE [LARGE SCALE GENOMIC DNA]</scope>
</reference>
<dbReference type="GO" id="GO:0005615">
    <property type="term" value="C:extracellular space"/>
    <property type="evidence" value="ECO:0007669"/>
    <property type="project" value="TreeGrafter"/>
</dbReference>